<feature type="transmembrane region" description="Helical" evidence="1">
    <location>
        <begin position="94"/>
        <end position="111"/>
    </location>
</feature>
<dbReference type="EMBL" id="JAHZSS010000002">
    <property type="protein sequence ID" value="MBW8189851.1"/>
    <property type="molecule type" value="Genomic_DNA"/>
</dbReference>
<evidence type="ECO:0000256" key="1">
    <source>
        <dbReference type="SAM" id="Phobius"/>
    </source>
</evidence>
<name>A0ABS7EDG3_9GAMM</name>
<proteinExistence type="predicted"/>
<accession>A0ABS7EDG3</accession>
<evidence type="ECO:0008006" key="4">
    <source>
        <dbReference type="Google" id="ProtNLM"/>
    </source>
</evidence>
<organism evidence="2 3">
    <name type="scientific">Neiella holothuriorum</name>
    <dbReference type="NCBI Taxonomy" id="2870530"/>
    <lineage>
        <taxon>Bacteria</taxon>
        <taxon>Pseudomonadati</taxon>
        <taxon>Pseudomonadota</taxon>
        <taxon>Gammaproteobacteria</taxon>
        <taxon>Alteromonadales</taxon>
        <taxon>Echinimonadaceae</taxon>
        <taxon>Neiella</taxon>
    </lineage>
</organism>
<keyword evidence="3" id="KW-1185">Reference proteome</keyword>
<evidence type="ECO:0000313" key="2">
    <source>
        <dbReference type="EMBL" id="MBW8189851.1"/>
    </source>
</evidence>
<comment type="caution">
    <text evidence="2">The sequence shown here is derived from an EMBL/GenBank/DDBJ whole genome shotgun (WGS) entry which is preliminary data.</text>
</comment>
<keyword evidence="1" id="KW-0812">Transmembrane</keyword>
<keyword evidence="1" id="KW-0472">Membrane</keyword>
<dbReference type="Proteomes" id="UP001166251">
    <property type="component" value="Unassembled WGS sequence"/>
</dbReference>
<sequence>MPSFKQRLWMRQSGLGELSSKLTALEECLNKTESASPAITTPPTTPSWSQSHRWRYVLPWLAFAVLVLLLIVGLVVVVDILTRPSPPVAMQLPTTGYFTAIALAVLLFVVARNRSRRDDDIRIKPSTSSLATNAVTGTDKGKSRDWFAMSTTAVGLIIALFSLASPYILRFYFANDFASSSTPHVELVLEAPHETSQPQIIVQNGGQFYDPKIEIGPFDVDCFRLVPDQSTSAAANDLCQQATLQKLHKQTCQAATLLQQHGVTEVILIGSHDSKRYASNSVSKNIQLASDRASQVANLLAKPSLNQHCAHRLTPIAARVILSARPKSIAGQDIVDRGVMVIGIFPTQQRSISPELGSEARRET</sequence>
<reference evidence="2" key="1">
    <citation type="submission" date="2021-07" db="EMBL/GenBank/DDBJ databases">
        <title>Neiella marina sp. nov., isolated from the intestinal content of sea cucumber Apostichopus japonicus.</title>
        <authorList>
            <person name="Bai X."/>
        </authorList>
    </citation>
    <scope>NUCLEOTIDE SEQUENCE</scope>
    <source>
        <strain evidence="2">126</strain>
    </source>
</reference>
<dbReference type="RefSeq" id="WP_220102535.1">
    <property type="nucleotide sequence ID" value="NZ_JAHZSS010000002.1"/>
</dbReference>
<feature type="transmembrane region" description="Helical" evidence="1">
    <location>
        <begin position="57"/>
        <end position="82"/>
    </location>
</feature>
<evidence type="ECO:0000313" key="3">
    <source>
        <dbReference type="Proteomes" id="UP001166251"/>
    </source>
</evidence>
<feature type="transmembrane region" description="Helical" evidence="1">
    <location>
        <begin position="146"/>
        <end position="169"/>
    </location>
</feature>
<keyword evidence="1" id="KW-1133">Transmembrane helix</keyword>
<protein>
    <recommendedName>
        <fullName evidence="4">OmpA-like domain-containing protein</fullName>
    </recommendedName>
</protein>
<gene>
    <name evidence="2" type="ORF">K0504_02290</name>
</gene>